<dbReference type="Gene3D" id="3.40.30.10">
    <property type="entry name" value="Glutaredoxin"/>
    <property type="match status" value="1"/>
</dbReference>
<name>A0A8C0WKM8_CASCN</name>
<dbReference type="AlphaFoldDB" id="A0A8C0WKM8"/>
<dbReference type="Ensembl" id="ENSCCNT00000016201.1">
    <property type="protein sequence ID" value="ENSCCNP00000012350.1"/>
    <property type="gene ID" value="ENSCCNG00000012812.1"/>
</dbReference>
<sequence>AAFEFRPRLGHRLRAVRQVWVQFHLFGTNMESTRTFLQALSREKVHLVVADVRLEGSESCVDVRFRDDHGLIVRGAPAPHRPPQHLLPGQCSQAWRQAGCWLAARKTRSRL</sequence>
<accession>A0A8C0WKM8</accession>
<reference evidence="1" key="1">
    <citation type="submission" date="2023-09" db="UniProtKB">
        <authorList>
            <consortium name="Ensembl"/>
        </authorList>
    </citation>
    <scope>IDENTIFICATION</scope>
</reference>
<protein>
    <submittedName>
        <fullName evidence="1">Uncharacterized protein</fullName>
    </submittedName>
</protein>
<organism evidence="1">
    <name type="scientific">Castor canadensis</name>
    <name type="common">American beaver</name>
    <dbReference type="NCBI Taxonomy" id="51338"/>
    <lineage>
        <taxon>Eukaryota</taxon>
        <taxon>Metazoa</taxon>
        <taxon>Chordata</taxon>
        <taxon>Craniata</taxon>
        <taxon>Vertebrata</taxon>
        <taxon>Euteleostomi</taxon>
        <taxon>Mammalia</taxon>
        <taxon>Eutheria</taxon>
        <taxon>Euarchontoglires</taxon>
        <taxon>Glires</taxon>
        <taxon>Rodentia</taxon>
        <taxon>Castorimorpha</taxon>
        <taxon>Castoridae</taxon>
        <taxon>Castor</taxon>
    </lineage>
</organism>
<evidence type="ECO:0000313" key="1">
    <source>
        <dbReference type="Ensembl" id="ENSCCNP00000012350.1"/>
    </source>
</evidence>
<proteinExistence type="predicted"/>